<feature type="region of interest" description="Disordered" evidence="2">
    <location>
        <begin position="1194"/>
        <end position="1227"/>
    </location>
</feature>
<dbReference type="EMBL" id="LSRX01001175">
    <property type="protein sequence ID" value="OLP82665.1"/>
    <property type="molecule type" value="Genomic_DNA"/>
</dbReference>
<evidence type="ECO:0000256" key="2">
    <source>
        <dbReference type="SAM" id="MobiDB-lite"/>
    </source>
</evidence>
<feature type="compositionally biased region" description="Low complexity" evidence="2">
    <location>
        <begin position="476"/>
        <end position="488"/>
    </location>
</feature>
<feature type="region of interest" description="Disordered" evidence="2">
    <location>
        <begin position="36"/>
        <end position="70"/>
    </location>
</feature>
<feature type="region of interest" description="Disordered" evidence="2">
    <location>
        <begin position="859"/>
        <end position="883"/>
    </location>
</feature>
<keyword evidence="1" id="KW-0175">Coiled coil</keyword>
<feature type="compositionally biased region" description="Basic and acidic residues" evidence="2">
    <location>
        <begin position="187"/>
        <end position="208"/>
    </location>
</feature>
<feature type="coiled-coil region" evidence="1">
    <location>
        <begin position="256"/>
        <end position="283"/>
    </location>
</feature>
<dbReference type="OrthoDB" id="441214at2759"/>
<keyword evidence="4" id="KW-1185">Reference proteome</keyword>
<feature type="region of interest" description="Disordered" evidence="2">
    <location>
        <begin position="463"/>
        <end position="509"/>
    </location>
</feature>
<feature type="region of interest" description="Disordered" evidence="2">
    <location>
        <begin position="187"/>
        <end position="253"/>
    </location>
</feature>
<reference evidence="3 4" key="1">
    <citation type="submission" date="2016-02" db="EMBL/GenBank/DDBJ databases">
        <title>Genome analysis of coral dinoflagellate symbionts highlights evolutionary adaptations to a symbiotic lifestyle.</title>
        <authorList>
            <person name="Aranda M."/>
            <person name="Li Y."/>
            <person name="Liew Y.J."/>
            <person name="Baumgarten S."/>
            <person name="Simakov O."/>
            <person name="Wilson M."/>
            <person name="Piel J."/>
            <person name="Ashoor H."/>
            <person name="Bougouffa S."/>
            <person name="Bajic V.B."/>
            <person name="Ryu T."/>
            <person name="Ravasi T."/>
            <person name="Bayer T."/>
            <person name="Micklem G."/>
            <person name="Kim H."/>
            <person name="Bhak J."/>
            <person name="Lajeunesse T.C."/>
            <person name="Voolstra C.R."/>
        </authorList>
    </citation>
    <scope>NUCLEOTIDE SEQUENCE [LARGE SCALE GENOMIC DNA]</scope>
    <source>
        <strain evidence="3 4">CCMP2467</strain>
    </source>
</reference>
<feature type="compositionally biased region" description="Low complexity" evidence="2">
    <location>
        <begin position="1214"/>
        <end position="1226"/>
    </location>
</feature>
<feature type="region of interest" description="Disordered" evidence="2">
    <location>
        <begin position="322"/>
        <end position="346"/>
    </location>
</feature>
<proteinExistence type="predicted"/>
<protein>
    <submittedName>
        <fullName evidence="3">Uncharacterized protein</fullName>
    </submittedName>
</protein>
<feature type="compositionally biased region" description="Basic and acidic residues" evidence="2">
    <location>
        <begin position="224"/>
        <end position="246"/>
    </location>
</feature>
<dbReference type="Proteomes" id="UP000186817">
    <property type="component" value="Unassembled WGS sequence"/>
</dbReference>
<name>A0A1Q9CIB7_SYMMI</name>
<feature type="compositionally biased region" description="Basic and acidic residues" evidence="2">
    <location>
        <begin position="1194"/>
        <end position="1203"/>
    </location>
</feature>
<gene>
    <name evidence="3" type="ORF">AK812_SmicGene36657</name>
</gene>
<feature type="region of interest" description="Disordered" evidence="2">
    <location>
        <begin position="386"/>
        <end position="442"/>
    </location>
</feature>
<feature type="region of interest" description="Disordered" evidence="2">
    <location>
        <begin position="626"/>
        <end position="818"/>
    </location>
</feature>
<evidence type="ECO:0000256" key="1">
    <source>
        <dbReference type="SAM" id="Coils"/>
    </source>
</evidence>
<accession>A0A1Q9CIB7</accession>
<sequence length="1303" mass="144123">MALTETMGHVGLRDVYSRIPGRRPEPGEDFEDLLLPSRVESSPERRVPGIASPVYSRGYETETGEGLRRASSETFISSLSSPGSPNRCKQGGFAKLHLCHPDRFGRNAEKEVPDSPSAQALAAMVERLHDEELRKREERKAARTFEREQEFCRQAPFAPTLSRASRCASEPRERHLALYDQRLEMAQRRRQRQEQKLREERDYREANSVHRARSPQVNPTVYQRLHEDAELKRRQRRNDMEDKDPPARGVTSDRQLKLYEQAVEAAEKRRAMQQEKLEQEQRYLESHSVHRARSPQADIGVISQRLYEDAKLKKLRRRELQREQELKDVSDLAGTRKKPSRKDEAALVERLFRPERRQRQAHLREDEEEWLQQRRRFSLPQRAVSFQGRFHSPPSTPSETPKASSEVAPPASPSSSPTTQSVGPLWGALRDPPGGLEDVPGEKLPEGFGIILEGQVNEAAVAAEHPSANVEKESSHSSQPASASSAAALEPQELPQTGPPDPASASEKRRLSLELEAAMADVDELARPKDSQKIVQRNAAMSAYEQESLTDDPPCASVTLNSVKLPQEAMPVTKTSSQGRNLHDNEFVGGFGHPSLWGSPPGMSCNGFGFGGLGDLLASLPRSALRVSGGGSREGRKPWSFKRSGSERMEAGGVSHKPKQPKQPKQPSECSEPSEPKYHRAGTRGIQTAAALAAQSGSKRQGSSRCGGKVSHNRGKLSIEAGTQLVDLADAEASPTAAREASAFKEPAEATATATATSPLKQDPADAEASPPTVSEASAYEEPADATATATATSPLKQDPADAEASPPTVREASAYEAKGWRVFDSNSHFSRSARKLYGRSDTSEFVRGSQKGLFLSQADRSEAEEGHSQGLQGLQGLPLPSLPLQLERSGAGEELRKARVDEPLRVTFEPPAEESGARHNRASFDSASARQQCKMCQRDVIATQQCLLAQEGTEYLIKDFLFQVTQVAPSSLSLAKERERHKELNDKRTELVERSLKQAILEQKITQMSEAEDRERQAAPAEAEGRTCGVQAGPLALEVQLIASKLHSQHQERQEKRQAALQENEKLLARIYSFAPSLSPKTRMALREEITKKKDLEERRQISEQISQGGEKSGWILKKFGKLMAPERLPTALDAIEKLHTDAQLRAQRINEQRRLPSEQKLQQELKELRAMSVHRQSKDGDAAGFGDRLFEESKQRQERKQTRALQAHNEAKAAAQPGVGAPGAPTSPRGVLHLYEASKLRNFLPFPQPPGLFCVKDAARREESLVERRLFVSADPGMFCFGSMTITVSVTMGEATKALGG</sequence>
<feature type="compositionally biased region" description="Low complexity" evidence="2">
    <location>
        <begin position="401"/>
        <end position="417"/>
    </location>
</feature>
<organism evidence="3 4">
    <name type="scientific">Symbiodinium microadriaticum</name>
    <name type="common">Dinoflagellate</name>
    <name type="synonym">Zooxanthella microadriatica</name>
    <dbReference type="NCBI Taxonomy" id="2951"/>
    <lineage>
        <taxon>Eukaryota</taxon>
        <taxon>Sar</taxon>
        <taxon>Alveolata</taxon>
        <taxon>Dinophyceae</taxon>
        <taxon>Suessiales</taxon>
        <taxon>Symbiodiniaceae</taxon>
        <taxon>Symbiodinium</taxon>
    </lineage>
</organism>
<feature type="compositionally biased region" description="Polar residues" evidence="2">
    <location>
        <begin position="695"/>
        <end position="704"/>
    </location>
</feature>
<comment type="caution">
    <text evidence="3">The sequence shown here is derived from an EMBL/GenBank/DDBJ whole genome shotgun (WGS) entry which is preliminary data.</text>
</comment>
<feature type="compositionally biased region" description="Low complexity" evidence="2">
    <location>
        <begin position="869"/>
        <end position="883"/>
    </location>
</feature>
<evidence type="ECO:0000313" key="3">
    <source>
        <dbReference type="EMBL" id="OLP82665.1"/>
    </source>
</evidence>
<evidence type="ECO:0000313" key="4">
    <source>
        <dbReference type="Proteomes" id="UP000186817"/>
    </source>
</evidence>